<proteinExistence type="predicted"/>
<dbReference type="InterPro" id="IPR011990">
    <property type="entry name" value="TPR-like_helical_dom_sf"/>
</dbReference>
<accession>L0DH74</accession>
<dbReference type="Proteomes" id="UP000010798">
    <property type="component" value="Chromosome"/>
</dbReference>
<name>L0DH74_SINAD</name>
<evidence type="ECO:0008006" key="4">
    <source>
        <dbReference type="Google" id="ProtNLM"/>
    </source>
</evidence>
<protein>
    <recommendedName>
        <fullName evidence="4">Outer membrane lipoprotein BamD-like domain-containing protein</fullName>
    </recommendedName>
</protein>
<feature type="region of interest" description="Disordered" evidence="1">
    <location>
        <begin position="189"/>
        <end position="345"/>
    </location>
</feature>
<feature type="compositionally biased region" description="Low complexity" evidence="1">
    <location>
        <begin position="258"/>
        <end position="271"/>
    </location>
</feature>
<feature type="compositionally biased region" description="Low complexity" evidence="1">
    <location>
        <begin position="283"/>
        <end position="294"/>
    </location>
</feature>
<dbReference type="Gene3D" id="1.25.40.10">
    <property type="entry name" value="Tetratricopeptide repeat domain"/>
    <property type="match status" value="1"/>
</dbReference>
<dbReference type="HOGENOM" id="CLU_587796_0_0_0"/>
<sequence>MHRMMGMLLVLLWPVLVIGGEPTAGEKAAAVIPDPDYVPKVGDRAVLYSLDSEKIPFDLWCASTSPDCRNFIKSMLAPDDENQAAGDPAAEAKLVHLAPKTDVQLLAVETVEVAGAKEGPPLKCTYFAIKVLAGPFQGQTLYTLDFHITRLIPPPAPLGVGAETEAPKTLAAAPAPAPTRIELEIVDAPASPREKTKGPETPALVSAPTPIERETTDIPVTNQERGKLPLAPARIERETTAKPGRATASGAPAIATQAPRPEASSPARPVAFASTAPVILDTSSPSAPSPSLLPRADVVTRESSQPASPAPGDASTSQRTGIGGPQPARRSLPNPARALVSAPTKPLSAPELLTMAQERDAAGKAVEALVAYRTLERTHPGSQETRIAVGRIKGLTERLEVDAQEVRAGLLMKQARTIEASGNRELASGYFQQIVRVYPKTPTARLAAERIKTMGTSRPTPAPAP</sequence>
<evidence type="ECO:0000256" key="1">
    <source>
        <dbReference type="SAM" id="MobiDB-lite"/>
    </source>
</evidence>
<dbReference type="KEGG" id="saci:Sinac_3940"/>
<dbReference type="AlphaFoldDB" id="L0DH74"/>
<keyword evidence="3" id="KW-1185">Reference proteome</keyword>
<gene>
    <name evidence="2" type="ordered locus">Sinac_3940</name>
</gene>
<evidence type="ECO:0000313" key="3">
    <source>
        <dbReference type="Proteomes" id="UP000010798"/>
    </source>
</evidence>
<reference evidence="2 3" key="1">
    <citation type="submission" date="2012-02" db="EMBL/GenBank/DDBJ databases">
        <title>Complete sequence of chromosome of Singulisphaera acidiphila DSM 18658.</title>
        <authorList>
            <consortium name="US DOE Joint Genome Institute (JGI-PGF)"/>
            <person name="Lucas S."/>
            <person name="Copeland A."/>
            <person name="Lapidus A."/>
            <person name="Glavina del Rio T."/>
            <person name="Dalin E."/>
            <person name="Tice H."/>
            <person name="Bruce D."/>
            <person name="Goodwin L."/>
            <person name="Pitluck S."/>
            <person name="Peters L."/>
            <person name="Ovchinnikova G."/>
            <person name="Chertkov O."/>
            <person name="Kyrpides N."/>
            <person name="Mavromatis K."/>
            <person name="Ivanova N."/>
            <person name="Brettin T."/>
            <person name="Detter J.C."/>
            <person name="Han C."/>
            <person name="Larimer F."/>
            <person name="Land M."/>
            <person name="Hauser L."/>
            <person name="Markowitz V."/>
            <person name="Cheng J.-F."/>
            <person name="Hugenholtz P."/>
            <person name="Woyke T."/>
            <person name="Wu D."/>
            <person name="Tindall B."/>
            <person name="Pomrenke H."/>
            <person name="Brambilla E."/>
            <person name="Klenk H.-P."/>
            <person name="Eisen J.A."/>
        </authorList>
    </citation>
    <scope>NUCLEOTIDE SEQUENCE [LARGE SCALE GENOMIC DNA]</scope>
    <source>
        <strain evidence="3">ATCC BAA-1392 / DSM 18658 / VKM B-2454 / MOB10</strain>
    </source>
</reference>
<dbReference type="EMBL" id="CP003364">
    <property type="protein sequence ID" value="AGA28168.1"/>
    <property type="molecule type" value="Genomic_DNA"/>
</dbReference>
<organism evidence="2 3">
    <name type="scientific">Singulisphaera acidiphila (strain ATCC BAA-1392 / DSM 18658 / VKM B-2454 / MOB10)</name>
    <dbReference type="NCBI Taxonomy" id="886293"/>
    <lineage>
        <taxon>Bacteria</taxon>
        <taxon>Pseudomonadati</taxon>
        <taxon>Planctomycetota</taxon>
        <taxon>Planctomycetia</taxon>
        <taxon>Isosphaerales</taxon>
        <taxon>Isosphaeraceae</taxon>
        <taxon>Singulisphaera</taxon>
    </lineage>
</organism>
<evidence type="ECO:0000313" key="2">
    <source>
        <dbReference type="EMBL" id="AGA28168.1"/>
    </source>
</evidence>
<dbReference type="eggNOG" id="COG1729">
    <property type="taxonomic scope" value="Bacteria"/>
</dbReference>